<accession>A0A7S0HEA5</accession>
<proteinExistence type="predicted"/>
<dbReference type="EMBL" id="HBEP01004902">
    <property type="protein sequence ID" value="CAD8472033.1"/>
    <property type="molecule type" value="Transcribed_RNA"/>
</dbReference>
<gene>
    <name evidence="2" type="ORF">PANT1444_LOCUS2734</name>
</gene>
<organism evidence="2">
    <name type="scientific">Phaeocystis antarctica</name>
    <dbReference type="NCBI Taxonomy" id="33657"/>
    <lineage>
        <taxon>Eukaryota</taxon>
        <taxon>Haptista</taxon>
        <taxon>Haptophyta</taxon>
        <taxon>Prymnesiophyceae</taxon>
        <taxon>Phaeocystales</taxon>
        <taxon>Phaeocystaceae</taxon>
        <taxon>Phaeocystis</taxon>
    </lineage>
</organism>
<feature type="signal peptide" evidence="1">
    <location>
        <begin position="1"/>
        <end position="16"/>
    </location>
</feature>
<reference evidence="2" key="1">
    <citation type="submission" date="2021-01" db="EMBL/GenBank/DDBJ databases">
        <authorList>
            <person name="Corre E."/>
            <person name="Pelletier E."/>
            <person name="Niang G."/>
            <person name="Scheremetjew M."/>
            <person name="Finn R."/>
            <person name="Kale V."/>
            <person name="Holt S."/>
            <person name="Cochrane G."/>
            <person name="Meng A."/>
            <person name="Brown T."/>
            <person name="Cohen L."/>
        </authorList>
    </citation>
    <scope>NUCLEOTIDE SEQUENCE</scope>
    <source>
        <strain evidence="2">CCMP1374</strain>
    </source>
</reference>
<dbReference type="AlphaFoldDB" id="A0A7S0HEA5"/>
<evidence type="ECO:0000256" key="1">
    <source>
        <dbReference type="SAM" id="SignalP"/>
    </source>
</evidence>
<protein>
    <submittedName>
        <fullName evidence="2">Uncharacterized protein</fullName>
    </submittedName>
</protein>
<evidence type="ECO:0000313" key="2">
    <source>
        <dbReference type="EMBL" id="CAD8472033.1"/>
    </source>
</evidence>
<name>A0A7S0HEA5_9EUKA</name>
<feature type="chain" id="PRO_5031075593" evidence="1">
    <location>
        <begin position="17"/>
        <end position="680"/>
    </location>
</feature>
<keyword evidence="1" id="KW-0732">Signal</keyword>
<sequence>MLYRALLLALAATVRGWNQCEGPDVDWMALDESVGKSASYAAAAMNGNMYSAGYTKGNFAFVGVTEEGFPDVNPVPSATLWGETTSDAQNLYIAEVNTIGSMTNGWLFKGSAIQKGALGHGPQTNQFDYGGGMHAMVDGAHLAVRGRFQQLLTLPDGTVWSSSLMSNGDTRKPPGQVPFVVKLDVSKTKGVGADTTGWAKIMDDGYPGGVSVISVDGDASGDMIVSFTGCTTWDATFGKGLDCIPYLQKLAAANGAALWTKAIPHTLSSCRAITDGSFFCGWTMSASDGINGTLDFGDGITVAGVDDTAGIIKYNGDGVAQWAKATATTSFSVLEVSHDGTLLAYYGSAGGRSQVSRIGTSAGTEGVVLWTDTDSGIGTHGFRDIAVTHDGRQVLAYGQIGEGSGEVITDATGSSMTLTSRGVSDIFVVSFNATNGAGKWAIDGGGSDTEYFLGGIVADPSTNDIYVAGYTRSEFLHWGDVKRKNVMYEMNSVSAGTQGLGHSSTPVGSNKALVTKIKSTTSLPSCLNSCTAGIQASDVKSGYCFIDRHCYKAGETSPYAGAGCRTCNPTIEAVDDVGSGVAPGTGPMEWSAPDTTSHCFIGDMCIAEGAHKQVCTGSGWGRRCSDDPCSKCIPSVSGIEYSPIAGGCLLGLSTFAPGCYDEKGSQTSSQESGTIKMVFV</sequence>